<keyword evidence="3" id="KW-1185">Reference proteome</keyword>
<proteinExistence type="predicted"/>
<name>U4KW72_PYROM</name>
<dbReference type="Proteomes" id="UP000018144">
    <property type="component" value="Unassembled WGS sequence"/>
</dbReference>
<protein>
    <submittedName>
        <fullName evidence="2">Uncharacterized protein</fullName>
    </submittedName>
</protein>
<reference evidence="2 3" key="1">
    <citation type="journal article" date="2013" name="PLoS Genet.">
        <title>The genome and development-dependent transcriptomes of Pyronema confluens: a window into fungal evolution.</title>
        <authorList>
            <person name="Traeger S."/>
            <person name="Altegoer F."/>
            <person name="Freitag M."/>
            <person name="Gabaldon T."/>
            <person name="Kempken F."/>
            <person name="Kumar A."/>
            <person name="Marcet-Houben M."/>
            <person name="Poggeler S."/>
            <person name="Stajich J.E."/>
            <person name="Nowrousian M."/>
        </authorList>
    </citation>
    <scope>NUCLEOTIDE SEQUENCE [LARGE SCALE GENOMIC DNA]</scope>
    <source>
        <strain evidence="3">CBS 100304</strain>
        <tissue evidence="2">Vegetative mycelium</tissue>
    </source>
</reference>
<evidence type="ECO:0000313" key="2">
    <source>
        <dbReference type="EMBL" id="CCX05928.1"/>
    </source>
</evidence>
<dbReference type="AlphaFoldDB" id="U4KW72"/>
<evidence type="ECO:0000313" key="3">
    <source>
        <dbReference type="Proteomes" id="UP000018144"/>
    </source>
</evidence>
<organism evidence="2 3">
    <name type="scientific">Pyronema omphalodes (strain CBS 100304)</name>
    <name type="common">Pyronema confluens</name>
    <dbReference type="NCBI Taxonomy" id="1076935"/>
    <lineage>
        <taxon>Eukaryota</taxon>
        <taxon>Fungi</taxon>
        <taxon>Dikarya</taxon>
        <taxon>Ascomycota</taxon>
        <taxon>Pezizomycotina</taxon>
        <taxon>Pezizomycetes</taxon>
        <taxon>Pezizales</taxon>
        <taxon>Pyronemataceae</taxon>
        <taxon>Pyronema</taxon>
    </lineage>
</organism>
<sequence>MDDNSVGNSVPQSSPVFPGSQLASSRQRIRKSIQICNFEVCLAARQIPETEISIEESLYHQTMQHPSGSAFISQAVVISWI</sequence>
<evidence type="ECO:0000256" key="1">
    <source>
        <dbReference type="SAM" id="MobiDB-lite"/>
    </source>
</evidence>
<accession>U4KW72</accession>
<gene>
    <name evidence="2" type="ORF">PCON_05515</name>
</gene>
<feature type="region of interest" description="Disordered" evidence="1">
    <location>
        <begin position="1"/>
        <end position="22"/>
    </location>
</feature>
<dbReference type="EMBL" id="HF935277">
    <property type="protein sequence ID" value="CCX05928.1"/>
    <property type="molecule type" value="Genomic_DNA"/>
</dbReference>